<evidence type="ECO:0000256" key="1">
    <source>
        <dbReference type="SAM" id="Coils"/>
    </source>
</evidence>
<dbReference type="EMBL" id="CAUJNA010003284">
    <property type="protein sequence ID" value="CAJ1397986.1"/>
    <property type="molecule type" value="Genomic_DNA"/>
</dbReference>
<evidence type="ECO:0000313" key="4">
    <source>
        <dbReference type="Proteomes" id="UP001178507"/>
    </source>
</evidence>
<sequence>MYSTPTVSLASSPQKSSELMQSPKFPDRGAVTYAVGTRPTNGAATKAESCPKCGNVYLADAIFCRNCGQKREAESSFRRSLDTRLRSVRSDASEPSVSPPRYWQVEPLTGQTPRKEATTAQDSVAATSGSARESLRGLAAERDRLQRQVQEMRGDVSTARQDLSTQHNRQKVQTEELRSTLQDLQADTERLHTEQRRQAAVLKQSLKGSPEPGFNPNRLEKQVEGVASIVKNQEQRFDRLENDITSAYESQRQQLQDALHENRQLAKGLEEDSRRRATMMMELVEKVTRSSTASQLSNELANATSAIQGQTADWSTLSRQIRSEVNGLAAEMKAERDARALEASTQRVEILKPGTKAGEKDARLAQVVSNVITGWIS</sequence>
<feature type="region of interest" description="Disordered" evidence="2">
    <location>
        <begin position="1"/>
        <end position="32"/>
    </location>
</feature>
<name>A0AA36NC39_9DINO</name>
<gene>
    <name evidence="3" type="ORF">EVOR1521_LOCUS21890</name>
</gene>
<feature type="compositionally biased region" description="Polar residues" evidence="2">
    <location>
        <begin position="118"/>
        <end position="131"/>
    </location>
</feature>
<feature type="coiled-coil region" evidence="1">
    <location>
        <begin position="223"/>
        <end position="272"/>
    </location>
</feature>
<keyword evidence="4" id="KW-1185">Reference proteome</keyword>
<feature type="region of interest" description="Disordered" evidence="2">
    <location>
        <begin position="150"/>
        <end position="174"/>
    </location>
</feature>
<evidence type="ECO:0000313" key="3">
    <source>
        <dbReference type="EMBL" id="CAJ1397986.1"/>
    </source>
</evidence>
<feature type="compositionally biased region" description="Polar residues" evidence="2">
    <location>
        <begin position="1"/>
        <end position="20"/>
    </location>
</feature>
<evidence type="ECO:0000256" key="2">
    <source>
        <dbReference type="SAM" id="MobiDB-lite"/>
    </source>
</evidence>
<organism evidence="3 4">
    <name type="scientific">Effrenium voratum</name>
    <dbReference type="NCBI Taxonomy" id="2562239"/>
    <lineage>
        <taxon>Eukaryota</taxon>
        <taxon>Sar</taxon>
        <taxon>Alveolata</taxon>
        <taxon>Dinophyceae</taxon>
        <taxon>Suessiales</taxon>
        <taxon>Symbiodiniaceae</taxon>
        <taxon>Effrenium</taxon>
    </lineage>
</organism>
<dbReference type="Proteomes" id="UP001178507">
    <property type="component" value="Unassembled WGS sequence"/>
</dbReference>
<reference evidence="3" key="1">
    <citation type="submission" date="2023-08" db="EMBL/GenBank/DDBJ databases">
        <authorList>
            <person name="Chen Y."/>
            <person name="Shah S."/>
            <person name="Dougan E. K."/>
            <person name="Thang M."/>
            <person name="Chan C."/>
        </authorList>
    </citation>
    <scope>NUCLEOTIDE SEQUENCE</scope>
</reference>
<accession>A0AA36NC39</accession>
<dbReference type="AlphaFoldDB" id="A0AA36NC39"/>
<feature type="compositionally biased region" description="Basic and acidic residues" evidence="2">
    <location>
        <begin position="75"/>
        <end position="92"/>
    </location>
</feature>
<feature type="region of interest" description="Disordered" evidence="2">
    <location>
        <begin position="75"/>
        <end position="136"/>
    </location>
</feature>
<protein>
    <submittedName>
        <fullName evidence="3">Uncharacterized protein</fullName>
    </submittedName>
</protein>
<feature type="compositionally biased region" description="Polar residues" evidence="2">
    <location>
        <begin position="158"/>
        <end position="167"/>
    </location>
</feature>
<keyword evidence="1" id="KW-0175">Coiled coil</keyword>
<comment type="caution">
    <text evidence="3">The sequence shown here is derived from an EMBL/GenBank/DDBJ whole genome shotgun (WGS) entry which is preliminary data.</text>
</comment>
<proteinExistence type="predicted"/>